<dbReference type="Proteomes" id="UP000186684">
    <property type="component" value="Unassembled WGS sequence"/>
</dbReference>
<dbReference type="AlphaFoldDB" id="A0A1N7JKS5"/>
<dbReference type="EMBL" id="FTOQ01000001">
    <property type="protein sequence ID" value="SIS49973.1"/>
    <property type="molecule type" value="Genomic_DNA"/>
</dbReference>
<gene>
    <name evidence="2" type="ORF">SAMN05421759_10148</name>
</gene>
<keyword evidence="2" id="KW-0966">Cell projection</keyword>
<dbReference type="OrthoDB" id="9808944at2"/>
<feature type="region of interest" description="Disordered" evidence="1">
    <location>
        <begin position="1"/>
        <end position="24"/>
    </location>
</feature>
<evidence type="ECO:0000313" key="3">
    <source>
        <dbReference type="Proteomes" id="UP000186684"/>
    </source>
</evidence>
<proteinExistence type="predicted"/>
<reference evidence="3" key="1">
    <citation type="submission" date="2017-01" db="EMBL/GenBank/DDBJ databases">
        <authorList>
            <person name="Varghese N."/>
            <person name="Submissions S."/>
        </authorList>
    </citation>
    <scope>NUCLEOTIDE SEQUENCE [LARGE SCALE GENOMIC DNA]</scope>
    <source>
        <strain evidence="3">DSM 29430</strain>
    </source>
</reference>
<name>A0A1N7JKS5_9RHOB</name>
<protein>
    <submittedName>
        <fullName evidence="2">Flagellar protein FlaF</fullName>
    </submittedName>
</protein>
<evidence type="ECO:0000256" key="1">
    <source>
        <dbReference type="SAM" id="MobiDB-lite"/>
    </source>
</evidence>
<dbReference type="Pfam" id="PF07309">
    <property type="entry name" value="FlaF"/>
    <property type="match status" value="1"/>
</dbReference>
<dbReference type="GO" id="GO:0044781">
    <property type="term" value="P:bacterial-type flagellum organization"/>
    <property type="evidence" value="ECO:0007669"/>
    <property type="project" value="InterPro"/>
</dbReference>
<organism evidence="2 3">
    <name type="scientific">Roseivivax lentus</name>
    <dbReference type="NCBI Taxonomy" id="633194"/>
    <lineage>
        <taxon>Bacteria</taxon>
        <taxon>Pseudomonadati</taxon>
        <taxon>Pseudomonadota</taxon>
        <taxon>Alphaproteobacteria</taxon>
        <taxon>Rhodobacterales</taxon>
        <taxon>Roseobacteraceae</taxon>
        <taxon>Roseivivax</taxon>
    </lineage>
</organism>
<sequence length="125" mass="13706">MNAQSLAQRAYSASSMPTRTSRSNEYSVIADVTRRLRDTARTARSDYPGFVQALSDNRRLWTALAADVSAGGNALPEDLRARIFFLAEFTEAQSRKVLRHGASVAPLLEINTAILRGLGQNGRKP</sequence>
<dbReference type="InterPro" id="IPR010845">
    <property type="entry name" value="FlaF"/>
</dbReference>
<keyword evidence="2" id="KW-0282">Flagellum</keyword>
<dbReference type="STRING" id="633194.SAMN05421759_10148"/>
<keyword evidence="2" id="KW-0969">Cilium</keyword>
<keyword evidence="3" id="KW-1185">Reference proteome</keyword>
<dbReference type="RefSeq" id="WP_076443833.1">
    <property type="nucleotide sequence ID" value="NZ_FTOQ01000001.1"/>
</dbReference>
<evidence type="ECO:0000313" key="2">
    <source>
        <dbReference type="EMBL" id="SIS49973.1"/>
    </source>
</evidence>
<accession>A0A1N7JKS5</accession>
<dbReference type="NCBIfam" id="NF009435">
    <property type="entry name" value="PRK12794.1"/>
    <property type="match status" value="1"/>
</dbReference>